<feature type="region of interest" description="Disordered" evidence="1">
    <location>
        <begin position="103"/>
        <end position="127"/>
    </location>
</feature>
<sequence>MQALRWMQGEGSLALALKGEKTGLGLLLLSLGRISQCARNVWELQASSDKCVSLFHSKCTRQAPAGVEVPRDGKANLKSAPVGDVPPDGPRRFRFAYLEPRTAGGPSLLGASRRQGLWPPPSPSPPL</sequence>
<name>A0A5S6Q7W4_TRIMR</name>
<dbReference type="Proteomes" id="UP000046395">
    <property type="component" value="Unassembled WGS sequence"/>
</dbReference>
<protein>
    <submittedName>
        <fullName evidence="3">Uncharacterized protein</fullName>
    </submittedName>
</protein>
<reference evidence="3" key="1">
    <citation type="submission" date="2019-12" db="UniProtKB">
        <authorList>
            <consortium name="WormBaseParasite"/>
        </authorList>
    </citation>
    <scope>IDENTIFICATION</scope>
</reference>
<keyword evidence="2" id="KW-1185">Reference proteome</keyword>
<dbReference type="AlphaFoldDB" id="A0A5S6Q7W4"/>
<evidence type="ECO:0000313" key="2">
    <source>
        <dbReference type="Proteomes" id="UP000046395"/>
    </source>
</evidence>
<evidence type="ECO:0000256" key="1">
    <source>
        <dbReference type="SAM" id="MobiDB-lite"/>
    </source>
</evidence>
<feature type="compositionally biased region" description="Pro residues" evidence="1">
    <location>
        <begin position="118"/>
        <end position="127"/>
    </location>
</feature>
<proteinExistence type="predicted"/>
<evidence type="ECO:0000313" key="3">
    <source>
        <dbReference type="WBParaSite" id="TMUE_1000003042.1"/>
    </source>
</evidence>
<organism evidence="2 3">
    <name type="scientific">Trichuris muris</name>
    <name type="common">Mouse whipworm</name>
    <dbReference type="NCBI Taxonomy" id="70415"/>
    <lineage>
        <taxon>Eukaryota</taxon>
        <taxon>Metazoa</taxon>
        <taxon>Ecdysozoa</taxon>
        <taxon>Nematoda</taxon>
        <taxon>Enoplea</taxon>
        <taxon>Dorylaimia</taxon>
        <taxon>Trichinellida</taxon>
        <taxon>Trichuridae</taxon>
        <taxon>Trichuris</taxon>
    </lineage>
</organism>
<accession>A0A5S6Q7W4</accession>
<dbReference type="WBParaSite" id="TMUE_1000003042.1">
    <property type="protein sequence ID" value="TMUE_1000003042.1"/>
    <property type="gene ID" value="WBGene00294348"/>
</dbReference>